<evidence type="ECO:0000256" key="1">
    <source>
        <dbReference type="ARBA" id="ARBA00004141"/>
    </source>
</evidence>
<accession>A0A6A5VES9</accession>
<evidence type="ECO:0000256" key="5">
    <source>
        <dbReference type="ARBA" id="ARBA00022989"/>
    </source>
</evidence>
<feature type="transmembrane region" description="Helical" evidence="7">
    <location>
        <begin position="65"/>
        <end position="82"/>
    </location>
</feature>
<keyword evidence="4" id="KW-0378">Hydrolase</keyword>
<evidence type="ECO:0000256" key="7">
    <source>
        <dbReference type="SAM" id="Phobius"/>
    </source>
</evidence>
<keyword evidence="5 7" id="KW-1133">Transmembrane helix</keyword>
<name>A0A6A5VES9_9PLEO</name>
<comment type="subcellular location">
    <subcellularLocation>
        <location evidence="1">Membrane</location>
        <topology evidence="1">Multi-pass membrane protein</topology>
    </subcellularLocation>
</comment>
<proteinExistence type="inferred from homology"/>
<evidence type="ECO:0000256" key="6">
    <source>
        <dbReference type="ARBA" id="ARBA00023136"/>
    </source>
</evidence>
<keyword evidence="10" id="KW-1185">Reference proteome</keyword>
<feature type="transmembrane region" description="Helical" evidence="7">
    <location>
        <begin position="154"/>
        <end position="174"/>
    </location>
</feature>
<dbReference type="Proteomes" id="UP000800036">
    <property type="component" value="Unassembled WGS sequence"/>
</dbReference>
<gene>
    <name evidence="9" type="ORF">BU23DRAFT_533132</name>
</gene>
<dbReference type="Pfam" id="PF01694">
    <property type="entry name" value="Rhomboid"/>
    <property type="match status" value="1"/>
</dbReference>
<dbReference type="AlphaFoldDB" id="A0A6A5VES9"/>
<feature type="domain" description="Peptidase S54 rhomboid" evidence="8">
    <location>
        <begin position="113"/>
        <end position="261"/>
    </location>
</feature>
<protein>
    <recommendedName>
        <fullName evidence="8">Peptidase S54 rhomboid domain-containing protein</fullName>
    </recommendedName>
</protein>
<evidence type="ECO:0000313" key="10">
    <source>
        <dbReference type="Proteomes" id="UP000800036"/>
    </source>
</evidence>
<dbReference type="OrthoDB" id="418595at2759"/>
<dbReference type="GO" id="GO:0004252">
    <property type="term" value="F:serine-type endopeptidase activity"/>
    <property type="evidence" value="ECO:0007669"/>
    <property type="project" value="InterPro"/>
</dbReference>
<keyword evidence="3 7" id="KW-0812">Transmembrane</keyword>
<feature type="transmembrane region" description="Helical" evidence="7">
    <location>
        <begin position="186"/>
        <end position="204"/>
    </location>
</feature>
<dbReference type="PANTHER" id="PTHR43731:SF14">
    <property type="entry name" value="PRESENILIN-ASSOCIATED RHOMBOID-LIKE PROTEIN, MITOCHONDRIAL"/>
    <property type="match status" value="1"/>
</dbReference>
<feature type="transmembrane region" description="Helical" evidence="7">
    <location>
        <begin position="210"/>
        <end position="229"/>
    </location>
</feature>
<dbReference type="Gene3D" id="1.20.1540.10">
    <property type="entry name" value="Rhomboid-like"/>
    <property type="match status" value="1"/>
</dbReference>
<dbReference type="InterPro" id="IPR035952">
    <property type="entry name" value="Rhomboid-like_sf"/>
</dbReference>
<organism evidence="9 10">
    <name type="scientific">Bimuria novae-zelandiae CBS 107.79</name>
    <dbReference type="NCBI Taxonomy" id="1447943"/>
    <lineage>
        <taxon>Eukaryota</taxon>
        <taxon>Fungi</taxon>
        <taxon>Dikarya</taxon>
        <taxon>Ascomycota</taxon>
        <taxon>Pezizomycotina</taxon>
        <taxon>Dothideomycetes</taxon>
        <taxon>Pleosporomycetidae</taxon>
        <taxon>Pleosporales</taxon>
        <taxon>Massarineae</taxon>
        <taxon>Didymosphaeriaceae</taxon>
        <taxon>Bimuria</taxon>
    </lineage>
</organism>
<comment type="similarity">
    <text evidence="2">Belongs to the peptidase S54 family.</text>
</comment>
<evidence type="ECO:0000313" key="9">
    <source>
        <dbReference type="EMBL" id="KAF1973526.1"/>
    </source>
</evidence>
<dbReference type="EMBL" id="ML976680">
    <property type="protein sequence ID" value="KAF1973526.1"/>
    <property type="molecule type" value="Genomic_DNA"/>
</dbReference>
<reference evidence="9" key="1">
    <citation type="journal article" date="2020" name="Stud. Mycol.">
        <title>101 Dothideomycetes genomes: a test case for predicting lifestyles and emergence of pathogens.</title>
        <authorList>
            <person name="Haridas S."/>
            <person name="Albert R."/>
            <person name="Binder M."/>
            <person name="Bloem J."/>
            <person name="Labutti K."/>
            <person name="Salamov A."/>
            <person name="Andreopoulos B."/>
            <person name="Baker S."/>
            <person name="Barry K."/>
            <person name="Bills G."/>
            <person name="Bluhm B."/>
            <person name="Cannon C."/>
            <person name="Castanera R."/>
            <person name="Culley D."/>
            <person name="Daum C."/>
            <person name="Ezra D."/>
            <person name="Gonzalez J."/>
            <person name="Henrissat B."/>
            <person name="Kuo A."/>
            <person name="Liang C."/>
            <person name="Lipzen A."/>
            <person name="Lutzoni F."/>
            <person name="Magnuson J."/>
            <person name="Mondo S."/>
            <person name="Nolan M."/>
            <person name="Ohm R."/>
            <person name="Pangilinan J."/>
            <person name="Park H.-J."/>
            <person name="Ramirez L."/>
            <person name="Alfaro M."/>
            <person name="Sun H."/>
            <person name="Tritt A."/>
            <person name="Yoshinaga Y."/>
            <person name="Zwiers L.-H."/>
            <person name="Turgeon B."/>
            <person name="Goodwin S."/>
            <person name="Spatafora J."/>
            <person name="Crous P."/>
            <person name="Grigoriev I."/>
        </authorList>
    </citation>
    <scope>NUCLEOTIDE SEQUENCE</scope>
    <source>
        <strain evidence="9">CBS 107.79</strain>
    </source>
</reference>
<dbReference type="PANTHER" id="PTHR43731">
    <property type="entry name" value="RHOMBOID PROTEASE"/>
    <property type="match status" value="1"/>
</dbReference>
<dbReference type="GO" id="GO:0016020">
    <property type="term" value="C:membrane"/>
    <property type="evidence" value="ECO:0007669"/>
    <property type="project" value="UniProtKB-SubCell"/>
</dbReference>
<dbReference type="InterPro" id="IPR050925">
    <property type="entry name" value="Rhomboid_protease_S54"/>
</dbReference>
<evidence type="ECO:0000259" key="8">
    <source>
        <dbReference type="Pfam" id="PF01694"/>
    </source>
</evidence>
<evidence type="ECO:0000256" key="4">
    <source>
        <dbReference type="ARBA" id="ARBA00022801"/>
    </source>
</evidence>
<evidence type="ECO:0000256" key="2">
    <source>
        <dbReference type="ARBA" id="ARBA00009045"/>
    </source>
</evidence>
<feature type="transmembrane region" description="Helical" evidence="7">
    <location>
        <begin position="241"/>
        <end position="259"/>
    </location>
</feature>
<keyword evidence="6 7" id="KW-0472">Membrane</keyword>
<evidence type="ECO:0000256" key="3">
    <source>
        <dbReference type="ARBA" id="ARBA00022692"/>
    </source>
</evidence>
<sequence>MSLFQLLARTLRPTSSSATSTFRAIRSTHSPRLDPNFFGSSQRVGLGRRMYRTYHDFNKTNNMRLIYGICGLNIGIFLYGNYTEVQARQGHPGPFISYIQNMTLSLNGFIREHRYWTAVTSLFAHSNFLHIAGNVISFYYMGSLLARTPGISPLALAGILLGSGLSGSLGWMFLNLQRGGSEHRRALGFSGAVMGVGTIAAFLYPKTRVAIYGIIPMPLWLLMAGYAFYDGYYVNDQNSRIAHAGHLGGGAFGVAYYLLRLRGLRF</sequence>
<dbReference type="SUPFAM" id="SSF144091">
    <property type="entry name" value="Rhomboid-like"/>
    <property type="match status" value="1"/>
</dbReference>
<dbReference type="InterPro" id="IPR022764">
    <property type="entry name" value="Peptidase_S54_rhomboid_dom"/>
</dbReference>
<feature type="transmembrane region" description="Helical" evidence="7">
    <location>
        <begin position="122"/>
        <end position="142"/>
    </location>
</feature>